<keyword evidence="2" id="KW-1133">Transmembrane helix</keyword>
<organism evidence="3 4">
    <name type="scientific">Streptomyces tanashiensis</name>
    <dbReference type="NCBI Taxonomy" id="67367"/>
    <lineage>
        <taxon>Bacteria</taxon>
        <taxon>Bacillati</taxon>
        <taxon>Actinomycetota</taxon>
        <taxon>Actinomycetes</taxon>
        <taxon>Kitasatosporales</taxon>
        <taxon>Streptomycetaceae</taxon>
        <taxon>Streptomyces</taxon>
    </lineage>
</organism>
<proteinExistence type="predicted"/>
<evidence type="ECO:0000313" key="3">
    <source>
        <dbReference type="EMBL" id="UZX19446.1"/>
    </source>
</evidence>
<feature type="region of interest" description="Disordered" evidence="1">
    <location>
        <begin position="38"/>
        <end position="101"/>
    </location>
</feature>
<protein>
    <recommendedName>
        <fullName evidence="5">Secreted protein</fullName>
    </recommendedName>
</protein>
<dbReference type="Proteomes" id="UP001164506">
    <property type="component" value="Chromosome"/>
</dbReference>
<evidence type="ECO:0000313" key="4">
    <source>
        <dbReference type="Proteomes" id="UP001164506"/>
    </source>
</evidence>
<feature type="compositionally biased region" description="Low complexity" evidence="1">
    <location>
        <begin position="74"/>
        <end position="88"/>
    </location>
</feature>
<evidence type="ECO:0000256" key="2">
    <source>
        <dbReference type="SAM" id="Phobius"/>
    </source>
</evidence>
<gene>
    <name evidence="3" type="ORF">LDH80_01245</name>
</gene>
<keyword evidence="4" id="KW-1185">Reference proteome</keyword>
<keyword evidence="2" id="KW-0472">Membrane</keyword>
<sequence>MAESRPPWPVFASLGVTALSIVVGLLAWLFPVVDGAKPAERRTSDPAAVGTGGGSPSEGTTPPSEPKAPRTPEESASPAATPVSPALSGRTPEGWAGTWRGSTSNDEELIIVRLRAGREGQVVGTIDWPVASCKGELTLVAVMAEKLIVHEVITEDPRQTCRTEAQIDFKLKGATLLLGGSEWGKEAVLRRV</sequence>
<reference evidence="3" key="1">
    <citation type="submission" date="2021-09" db="EMBL/GenBank/DDBJ databases">
        <title>Complete genome sequence and metabolic characterization of Streptomyces tanashiensis DSM 731 the producer of antibacterial Kalafungin and diverse secondary metabolites.</title>
        <authorList>
            <person name="Abbasi M.N."/>
            <person name="Anwar M.N."/>
            <person name="Alam K."/>
            <person name="Shoaib M."/>
            <person name="Lin Z."/>
            <person name="Hayat M."/>
            <person name="Ali M.I."/>
            <person name="Malik H.M.T."/>
            <person name="Ahmed I."/>
            <person name="Li A."/>
            <person name="Hailong Wang H."/>
            <person name="Zhang Y."/>
        </authorList>
    </citation>
    <scope>NUCLEOTIDE SEQUENCE</scope>
    <source>
        <strain evidence="3">Kala</strain>
    </source>
</reference>
<dbReference type="GeneID" id="95598025"/>
<evidence type="ECO:0000256" key="1">
    <source>
        <dbReference type="SAM" id="MobiDB-lite"/>
    </source>
</evidence>
<name>A0ABY6QPQ2_9ACTN</name>
<keyword evidence="2" id="KW-0812">Transmembrane</keyword>
<feature type="transmembrane region" description="Helical" evidence="2">
    <location>
        <begin position="12"/>
        <end position="33"/>
    </location>
</feature>
<accession>A0ABY6QPQ2</accession>
<dbReference type="RefSeq" id="WP_267257893.1">
    <property type="nucleotide sequence ID" value="NZ_CP084204.1"/>
</dbReference>
<dbReference type="EMBL" id="CP084204">
    <property type="protein sequence ID" value="UZX19446.1"/>
    <property type="molecule type" value="Genomic_DNA"/>
</dbReference>
<evidence type="ECO:0008006" key="5">
    <source>
        <dbReference type="Google" id="ProtNLM"/>
    </source>
</evidence>